<gene>
    <name evidence="1" type="ORF">HA052_11095</name>
</gene>
<protein>
    <submittedName>
        <fullName evidence="1">Uncharacterized protein</fullName>
    </submittedName>
</protein>
<dbReference type="RefSeq" id="WP_166451991.1">
    <property type="nucleotide sequence ID" value="NZ_JAAOMA010000013.1"/>
</dbReference>
<organism evidence="1 2">
    <name type="scientific">Chromobacterium fluminis</name>
    <dbReference type="NCBI Taxonomy" id="3044269"/>
    <lineage>
        <taxon>Bacteria</taxon>
        <taxon>Pseudomonadati</taxon>
        <taxon>Pseudomonadota</taxon>
        <taxon>Betaproteobacteria</taxon>
        <taxon>Neisseriales</taxon>
        <taxon>Chromobacteriaceae</taxon>
        <taxon>Chromobacterium</taxon>
    </lineage>
</organism>
<evidence type="ECO:0000313" key="2">
    <source>
        <dbReference type="Proteomes" id="UP001515641"/>
    </source>
</evidence>
<proteinExistence type="predicted"/>
<dbReference type="Proteomes" id="UP001515641">
    <property type="component" value="Unassembled WGS sequence"/>
</dbReference>
<comment type="caution">
    <text evidence="1">The sequence shown here is derived from an EMBL/GenBank/DDBJ whole genome shotgun (WGS) entry which is preliminary data.</text>
</comment>
<sequence length="65" mass="6989">MQCGKSSNTNHPCIHATNCHHFKAIVDADDEEGPIAQLLVQILPSGKLRLSGADGEVGKILKFFS</sequence>
<evidence type="ECO:0000313" key="1">
    <source>
        <dbReference type="EMBL" id="NHR05746.1"/>
    </source>
</evidence>
<dbReference type="EMBL" id="JAAOMA010000013">
    <property type="protein sequence ID" value="NHR05746.1"/>
    <property type="molecule type" value="Genomic_DNA"/>
</dbReference>
<keyword evidence="2" id="KW-1185">Reference proteome</keyword>
<name>A0ABX0L3Z4_9NEIS</name>
<reference evidence="1 2" key="1">
    <citation type="submission" date="2020-03" db="EMBL/GenBank/DDBJ databases">
        <title>Draft genome sequence of environmentally isolated cultures.</title>
        <authorList>
            <person name="Wilson H.S."/>
            <person name="De Leon M.E."/>
        </authorList>
    </citation>
    <scope>NUCLEOTIDE SEQUENCE [LARGE SCALE GENOMIC DNA]</scope>
    <source>
        <strain evidence="1 2">HSC-31F16</strain>
    </source>
</reference>
<accession>A0ABX0L3Z4</accession>